<feature type="signal peptide" evidence="9">
    <location>
        <begin position="1"/>
        <end position="19"/>
    </location>
</feature>
<dbReference type="OrthoDB" id="9974421at2759"/>
<feature type="domain" description="Partial AB-hydrolase lipase" evidence="11">
    <location>
        <begin position="29"/>
        <end position="76"/>
    </location>
</feature>
<dbReference type="AlphaFoldDB" id="A0A9P0DIG4"/>
<dbReference type="FunFam" id="3.40.50.1820:FF:000057">
    <property type="entry name" value="Lipase"/>
    <property type="match status" value="1"/>
</dbReference>
<dbReference type="PIRSF" id="PIRSF000862">
    <property type="entry name" value="Steryl_ester_lip"/>
    <property type="match status" value="1"/>
</dbReference>
<dbReference type="Gene3D" id="3.40.50.1820">
    <property type="entry name" value="alpha/beta hydrolase"/>
    <property type="match status" value="1"/>
</dbReference>
<keyword evidence="2 9" id="KW-0732">Signal</keyword>
<feature type="chain" id="PRO_5040264672" description="Lipase" evidence="9">
    <location>
        <begin position="20"/>
        <end position="421"/>
    </location>
</feature>
<gene>
    <name evidence="12" type="ORF">CEUTPL_LOCUS9198</name>
</gene>
<feature type="active site" description="Charge relay system" evidence="8">
    <location>
        <position position="373"/>
    </location>
</feature>
<dbReference type="InterPro" id="IPR025483">
    <property type="entry name" value="Lipase_euk"/>
</dbReference>
<evidence type="ECO:0000256" key="3">
    <source>
        <dbReference type="ARBA" id="ARBA00022801"/>
    </source>
</evidence>
<sequence length="421" mass="48294">MVLLLLVYFLCNTLLFVNGINPDVLLNTEERIKKDGYPVEIHQVTTEDGYIFNLFRIPHGLEKQENEPKNKSAVLFVTGHGGIPKHFLLLGKKLAAAYYFADRGFDVWLFCYRGVDCQNPKKHKKLNWNKNPTYWDFSFHEVGVYDLPASIDLILNVTGQKKIFNVVHSSGGSIVYALLSEKPEYNDKIKIIANYAGGVITYEVDYPFVQAIAQFSGVLKNVWKNLGMYELMPGFMSDMLGDTFRKMCADPKWFRTCKVTLWTFGSHVSTLIEDDVVDLAVSYFPRLPIKQVGHFADNLNRGDFRKFDYGPDKNMQVYGTRLPPRYNLSAINSPQAFFYGKTDTLSTKPDTQMLQGLVSNTILDYEVGPKFVHLDFLFARNATQMVYEPTVKLFQDYDAGIVPKKIVRRKKKRADMYNNSY</sequence>
<evidence type="ECO:0000256" key="1">
    <source>
        <dbReference type="ARBA" id="ARBA00010701"/>
    </source>
</evidence>
<keyword evidence="5" id="KW-0443">Lipid metabolism</keyword>
<dbReference type="Pfam" id="PF04083">
    <property type="entry name" value="Abhydro_lipase"/>
    <property type="match status" value="1"/>
</dbReference>
<evidence type="ECO:0000259" key="10">
    <source>
        <dbReference type="Pfam" id="PF00561"/>
    </source>
</evidence>
<feature type="domain" description="AB hydrolase-1" evidence="10">
    <location>
        <begin position="96"/>
        <end position="184"/>
    </location>
</feature>
<accession>A0A9P0DIG4</accession>
<organism evidence="12 13">
    <name type="scientific">Ceutorhynchus assimilis</name>
    <name type="common">cabbage seed weevil</name>
    <dbReference type="NCBI Taxonomy" id="467358"/>
    <lineage>
        <taxon>Eukaryota</taxon>
        <taxon>Metazoa</taxon>
        <taxon>Ecdysozoa</taxon>
        <taxon>Arthropoda</taxon>
        <taxon>Hexapoda</taxon>
        <taxon>Insecta</taxon>
        <taxon>Pterygota</taxon>
        <taxon>Neoptera</taxon>
        <taxon>Endopterygota</taxon>
        <taxon>Coleoptera</taxon>
        <taxon>Polyphaga</taxon>
        <taxon>Cucujiformia</taxon>
        <taxon>Curculionidae</taxon>
        <taxon>Ceutorhynchinae</taxon>
        <taxon>Ceutorhynchus</taxon>
    </lineage>
</organism>
<evidence type="ECO:0000256" key="8">
    <source>
        <dbReference type="PIRSR" id="PIRSR000862-1"/>
    </source>
</evidence>
<keyword evidence="4 7" id="KW-0442">Lipid degradation</keyword>
<keyword evidence="3 7" id="KW-0378">Hydrolase</keyword>
<comment type="similarity">
    <text evidence="1 7">Belongs to the AB hydrolase superfamily. Lipase family.</text>
</comment>
<dbReference type="SUPFAM" id="SSF53474">
    <property type="entry name" value="alpha/beta-Hydrolases"/>
    <property type="match status" value="1"/>
</dbReference>
<dbReference type="Proteomes" id="UP001152799">
    <property type="component" value="Chromosome 5"/>
</dbReference>
<evidence type="ECO:0000256" key="2">
    <source>
        <dbReference type="ARBA" id="ARBA00022729"/>
    </source>
</evidence>
<dbReference type="GO" id="GO:0016788">
    <property type="term" value="F:hydrolase activity, acting on ester bonds"/>
    <property type="evidence" value="ECO:0007669"/>
    <property type="project" value="InterPro"/>
</dbReference>
<keyword evidence="13" id="KW-1185">Reference proteome</keyword>
<dbReference type="InterPro" id="IPR006693">
    <property type="entry name" value="AB_hydrolase_lipase"/>
</dbReference>
<evidence type="ECO:0000256" key="4">
    <source>
        <dbReference type="ARBA" id="ARBA00022963"/>
    </source>
</evidence>
<evidence type="ECO:0000256" key="7">
    <source>
        <dbReference type="PIRNR" id="PIRNR000862"/>
    </source>
</evidence>
<reference evidence="12" key="1">
    <citation type="submission" date="2022-01" db="EMBL/GenBank/DDBJ databases">
        <authorList>
            <person name="King R."/>
        </authorList>
    </citation>
    <scope>NUCLEOTIDE SEQUENCE</scope>
</reference>
<dbReference type="GO" id="GO:0016042">
    <property type="term" value="P:lipid catabolic process"/>
    <property type="evidence" value="ECO:0007669"/>
    <property type="project" value="UniProtKB-KW"/>
</dbReference>
<evidence type="ECO:0000256" key="6">
    <source>
        <dbReference type="ARBA" id="ARBA00023180"/>
    </source>
</evidence>
<evidence type="ECO:0000256" key="9">
    <source>
        <dbReference type="SAM" id="SignalP"/>
    </source>
</evidence>
<dbReference type="InterPro" id="IPR000073">
    <property type="entry name" value="AB_hydrolase_1"/>
</dbReference>
<dbReference type="EMBL" id="OU892281">
    <property type="protein sequence ID" value="CAH1130580.1"/>
    <property type="molecule type" value="Genomic_DNA"/>
</dbReference>
<protein>
    <recommendedName>
        <fullName evidence="7">Lipase</fullName>
    </recommendedName>
</protein>
<evidence type="ECO:0000313" key="12">
    <source>
        <dbReference type="EMBL" id="CAH1130580.1"/>
    </source>
</evidence>
<evidence type="ECO:0000256" key="5">
    <source>
        <dbReference type="ARBA" id="ARBA00023098"/>
    </source>
</evidence>
<feature type="active site" description="Charge relay system" evidence="8">
    <location>
        <position position="343"/>
    </location>
</feature>
<keyword evidence="6" id="KW-0325">Glycoprotein</keyword>
<feature type="active site" description="Nucleophile" evidence="8">
    <location>
        <position position="169"/>
    </location>
</feature>
<dbReference type="Pfam" id="PF00561">
    <property type="entry name" value="Abhydrolase_1"/>
    <property type="match status" value="1"/>
</dbReference>
<dbReference type="PANTHER" id="PTHR11005">
    <property type="entry name" value="LYSOSOMAL ACID LIPASE-RELATED"/>
    <property type="match status" value="1"/>
</dbReference>
<dbReference type="InterPro" id="IPR029058">
    <property type="entry name" value="AB_hydrolase_fold"/>
</dbReference>
<name>A0A9P0DIG4_9CUCU</name>
<proteinExistence type="inferred from homology"/>
<evidence type="ECO:0000313" key="13">
    <source>
        <dbReference type="Proteomes" id="UP001152799"/>
    </source>
</evidence>
<evidence type="ECO:0000259" key="11">
    <source>
        <dbReference type="Pfam" id="PF04083"/>
    </source>
</evidence>